<dbReference type="EMBL" id="JASJOU010000002">
    <property type="protein sequence ID" value="MDJ1500451.1"/>
    <property type="molecule type" value="Genomic_DNA"/>
</dbReference>
<protein>
    <submittedName>
        <fullName evidence="3">Glucosaminidase domain-containing protein</fullName>
    </submittedName>
</protein>
<reference evidence="3" key="1">
    <citation type="submission" date="2023-05" db="EMBL/GenBank/DDBJ databases">
        <authorList>
            <person name="Zhang X."/>
        </authorList>
    </citation>
    <scope>NUCLEOTIDE SEQUENCE</scope>
    <source>
        <strain evidence="3">BD1B2-1</strain>
    </source>
</reference>
<dbReference type="AlphaFoldDB" id="A0AAE3QYN6"/>
<dbReference type="GO" id="GO:0004040">
    <property type="term" value="F:amidase activity"/>
    <property type="evidence" value="ECO:0007669"/>
    <property type="project" value="InterPro"/>
</dbReference>
<evidence type="ECO:0000313" key="4">
    <source>
        <dbReference type="Proteomes" id="UP001232063"/>
    </source>
</evidence>
<keyword evidence="1" id="KW-0378">Hydrolase</keyword>
<dbReference type="PANTHER" id="PTHR33308:SF9">
    <property type="entry name" value="PEPTIDOGLYCAN HYDROLASE FLGJ"/>
    <property type="match status" value="1"/>
</dbReference>
<comment type="caution">
    <text evidence="3">The sequence shown here is derived from an EMBL/GenBank/DDBJ whole genome shotgun (WGS) entry which is preliminary data.</text>
</comment>
<organism evidence="3 4">
    <name type="scientific">Xanthocytophaga agilis</name>
    <dbReference type="NCBI Taxonomy" id="3048010"/>
    <lineage>
        <taxon>Bacteria</taxon>
        <taxon>Pseudomonadati</taxon>
        <taxon>Bacteroidota</taxon>
        <taxon>Cytophagia</taxon>
        <taxon>Cytophagales</taxon>
        <taxon>Rhodocytophagaceae</taxon>
        <taxon>Xanthocytophaga</taxon>
    </lineage>
</organism>
<gene>
    <name evidence="3" type="ORF">QNI22_07340</name>
</gene>
<proteinExistence type="predicted"/>
<dbReference type="Proteomes" id="UP001232063">
    <property type="component" value="Unassembled WGS sequence"/>
</dbReference>
<feature type="domain" description="Mannosyl-glycoprotein endo-beta-N-acetylglucosamidase-like" evidence="2">
    <location>
        <begin position="1"/>
        <end position="172"/>
    </location>
</feature>
<keyword evidence="4" id="KW-1185">Reference proteome</keyword>
<dbReference type="InterPro" id="IPR051056">
    <property type="entry name" value="Glycosyl_Hydrolase_73"/>
</dbReference>
<accession>A0AAE3QYN6</accession>
<sequence length="173" mass="19521">MTNPTVTNFVKKYYPFAKQTQDKVGISAVAILAQAAVESAWGKSAPGNMFFGVKDTDGVNGNEQLLQTVEYLATSKAKFPVTISVTWDKTKKLYKYIVKDYFRKYKTPEECFTDHAQFFFKNSRYAKALKVKEDPFLFIDAIAKAGYATAPDYAKILRNVALMIISAIRELKV</sequence>
<name>A0AAE3QYN6_9BACT</name>
<dbReference type="SMART" id="SM00047">
    <property type="entry name" value="LYZ2"/>
    <property type="match status" value="1"/>
</dbReference>
<dbReference type="RefSeq" id="WP_314509981.1">
    <property type="nucleotide sequence ID" value="NZ_JASJOU010000002.1"/>
</dbReference>
<evidence type="ECO:0000256" key="1">
    <source>
        <dbReference type="ARBA" id="ARBA00022801"/>
    </source>
</evidence>
<dbReference type="InterPro" id="IPR002901">
    <property type="entry name" value="MGlyc_endo_b_GlcNAc-like_dom"/>
</dbReference>
<evidence type="ECO:0000259" key="2">
    <source>
        <dbReference type="SMART" id="SM00047"/>
    </source>
</evidence>
<dbReference type="PANTHER" id="PTHR33308">
    <property type="entry name" value="PEPTIDOGLYCAN HYDROLASE FLGJ"/>
    <property type="match status" value="1"/>
</dbReference>
<dbReference type="Pfam" id="PF01832">
    <property type="entry name" value="Glucosaminidase"/>
    <property type="match status" value="1"/>
</dbReference>
<dbReference type="Gene3D" id="1.10.530.10">
    <property type="match status" value="1"/>
</dbReference>
<evidence type="ECO:0000313" key="3">
    <source>
        <dbReference type="EMBL" id="MDJ1500451.1"/>
    </source>
</evidence>